<evidence type="ECO:0000256" key="2">
    <source>
        <dbReference type="ARBA" id="ARBA00023002"/>
    </source>
</evidence>
<dbReference type="PANTHER" id="PTHR24321:SF8">
    <property type="entry name" value="ESTRADIOL 17-BETA-DEHYDROGENASE 8-RELATED"/>
    <property type="match status" value="1"/>
</dbReference>
<organism evidence="3">
    <name type="scientific">marine metagenome</name>
    <dbReference type="NCBI Taxonomy" id="408172"/>
    <lineage>
        <taxon>unclassified sequences</taxon>
        <taxon>metagenomes</taxon>
        <taxon>ecological metagenomes</taxon>
    </lineage>
</organism>
<dbReference type="AlphaFoldDB" id="A0A381NB71"/>
<evidence type="ECO:0008006" key="4">
    <source>
        <dbReference type="Google" id="ProtNLM"/>
    </source>
</evidence>
<accession>A0A381NB71</accession>
<dbReference type="GO" id="GO:0016491">
    <property type="term" value="F:oxidoreductase activity"/>
    <property type="evidence" value="ECO:0007669"/>
    <property type="project" value="UniProtKB-KW"/>
</dbReference>
<gene>
    <name evidence="3" type="ORF">METZ01_LOCUS4715</name>
</gene>
<evidence type="ECO:0000256" key="1">
    <source>
        <dbReference type="ARBA" id="ARBA00006484"/>
    </source>
</evidence>
<dbReference type="InterPro" id="IPR002347">
    <property type="entry name" value="SDR_fam"/>
</dbReference>
<sequence length="227" mass="24484">MGDRLSGKRVLVTQANDFMGPVTVEVFEREGASVITSTEPLSDKQSCDALVDDSGEIDILIANLASPNYSGTVVTALSETEWNTPFDMMVHPLHWLTQAVLPQMTERGSGKIVVYGSATALRGLKTVAAYSAARAAQVGYVQSVGVEVAPCNIQINLIAQNYVANPDYYPPELMEKPAFVESLKRQVPAGRLGTPEEDALFALFLASDESGFFCGQAFPFSGGWVQR</sequence>
<dbReference type="InterPro" id="IPR036291">
    <property type="entry name" value="NAD(P)-bd_dom_sf"/>
</dbReference>
<proteinExistence type="inferred from homology"/>
<name>A0A381NB71_9ZZZZ</name>
<comment type="similarity">
    <text evidence="1">Belongs to the short-chain dehydrogenases/reductases (SDR) family.</text>
</comment>
<protein>
    <recommendedName>
        <fullName evidence="4">Short-chain dehydrogenase</fullName>
    </recommendedName>
</protein>
<dbReference type="PRINTS" id="PR00081">
    <property type="entry name" value="GDHRDH"/>
</dbReference>
<dbReference type="Pfam" id="PF13561">
    <property type="entry name" value="adh_short_C2"/>
    <property type="match status" value="1"/>
</dbReference>
<dbReference type="SUPFAM" id="SSF51735">
    <property type="entry name" value="NAD(P)-binding Rossmann-fold domains"/>
    <property type="match status" value="1"/>
</dbReference>
<keyword evidence="2" id="KW-0560">Oxidoreductase</keyword>
<reference evidence="3" key="1">
    <citation type="submission" date="2018-05" db="EMBL/GenBank/DDBJ databases">
        <authorList>
            <person name="Lanie J.A."/>
            <person name="Ng W.-L."/>
            <person name="Kazmierczak K.M."/>
            <person name="Andrzejewski T.M."/>
            <person name="Davidsen T.M."/>
            <person name="Wayne K.J."/>
            <person name="Tettelin H."/>
            <person name="Glass J.I."/>
            <person name="Rusch D."/>
            <person name="Podicherti R."/>
            <person name="Tsui H.-C.T."/>
            <person name="Winkler M.E."/>
        </authorList>
    </citation>
    <scope>NUCLEOTIDE SEQUENCE</scope>
</reference>
<dbReference type="Gene3D" id="3.40.50.720">
    <property type="entry name" value="NAD(P)-binding Rossmann-like Domain"/>
    <property type="match status" value="1"/>
</dbReference>
<dbReference type="EMBL" id="UINC01000244">
    <property type="protein sequence ID" value="SUZ51861.1"/>
    <property type="molecule type" value="Genomic_DNA"/>
</dbReference>
<evidence type="ECO:0000313" key="3">
    <source>
        <dbReference type="EMBL" id="SUZ51861.1"/>
    </source>
</evidence>
<dbReference type="PANTHER" id="PTHR24321">
    <property type="entry name" value="DEHYDROGENASES, SHORT CHAIN"/>
    <property type="match status" value="1"/>
</dbReference>